<dbReference type="EMBL" id="UFSX01000001">
    <property type="protein sequence ID" value="SUV29226.1"/>
    <property type="molecule type" value="Genomic_DNA"/>
</dbReference>
<dbReference type="Proteomes" id="UP000254424">
    <property type="component" value="Unassembled WGS sequence"/>
</dbReference>
<reference evidence="1 2" key="1">
    <citation type="submission" date="2018-06" db="EMBL/GenBank/DDBJ databases">
        <authorList>
            <consortium name="Pathogen Informatics"/>
            <person name="Doyle S."/>
        </authorList>
    </citation>
    <scope>NUCLEOTIDE SEQUENCE [LARGE SCALE GENOMIC DNA]</scope>
    <source>
        <strain evidence="1 2">NCTC11155</strain>
    </source>
</reference>
<dbReference type="AlphaFoldDB" id="A0A380YM54"/>
<evidence type="ECO:0000313" key="2">
    <source>
        <dbReference type="Proteomes" id="UP000254424"/>
    </source>
</evidence>
<protein>
    <submittedName>
        <fullName evidence="1">Uncharacterized protein</fullName>
    </submittedName>
</protein>
<organism evidence="1 2">
    <name type="scientific">Bacteroides eggerthii</name>
    <dbReference type="NCBI Taxonomy" id="28111"/>
    <lineage>
        <taxon>Bacteria</taxon>
        <taxon>Pseudomonadati</taxon>
        <taxon>Bacteroidota</taxon>
        <taxon>Bacteroidia</taxon>
        <taxon>Bacteroidales</taxon>
        <taxon>Bacteroidaceae</taxon>
        <taxon>Bacteroides</taxon>
    </lineage>
</organism>
<gene>
    <name evidence="1" type="ORF">NCTC11155_01199</name>
</gene>
<sequence>MRFFEYAIGEKNIFDMLQSIILQTNTYHIFYNITLLCYRTKYNM</sequence>
<dbReference type="STRING" id="483216.BACEGG_02641"/>
<evidence type="ECO:0000313" key="1">
    <source>
        <dbReference type="EMBL" id="SUV29226.1"/>
    </source>
</evidence>
<name>A0A380YM54_9BACE</name>
<proteinExistence type="predicted"/>
<accession>A0A380YM54</accession>